<keyword evidence="2" id="KW-0472">Membrane</keyword>
<dbReference type="Proteomes" id="UP000701341">
    <property type="component" value="Unassembled WGS sequence"/>
</dbReference>
<gene>
    <name evidence="3" type="ORF">PCG10_000132</name>
</gene>
<feature type="region of interest" description="Disordered" evidence="1">
    <location>
        <begin position="1"/>
        <end position="33"/>
    </location>
</feature>
<keyword evidence="4" id="KW-1185">Reference proteome</keyword>
<dbReference type="EMBL" id="JAAOZQ010000001">
    <property type="protein sequence ID" value="KAF7530623.1"/>
    <property type="molecule type" value="Genomic_DNA"/>
</dbReference>
<dbReference type="AlphaFoldDB" id="A0A9P5GW41"/>
<feature type="compositionally biased region" description="Basic and acidic residues" evidence="1">
    <location>
        <begin position="23"/>
        <end position="33"/>
    </location>
</feature>
<proteinExistence type="predicted"/>
<feature type="transmembrane region" description="Helical" evidence="2">
    <location>
        <begin position="58"/>
        <end position="80"/>
    </location>
</feature>
<sequence length="84" mass="9433">MSEPRKTSRSRNGAAPAQAKPPHWRDARAAHRADDSMAKLEPCLTAYGCRGVYHKLRVFGHVGMQLMLLGYLIVGLGYGYDWSW</sequence>
<evidence type="ECO:0000313" key="3">
    <source>
        <dbReference type="EMBL" id="KAF7530623.1"/>
    </source>
</evidence>
<keyword evidence="2" id="KW-0812">Transmembrane</keyword>
<reference evidence="3" key="1">
    <citation type="submission" date="2020-02" db="EMBL/GenBank/DDBJ databases">
        <authorList>
            <person name="Lichtner F.J."/>
        </authorList>
    </citation>
    <scope>NUCLEOTIDE SEQUENCE</scope>
    <source>
        <strain evidence="3">G10</strain>
    </source>
</reference>
<organism evidence="3 4">
    <name type="scientific">Penicillium crustosum</name>
    <name type="common">Blue mold fungus</name>
    <dbReference type="NCBI Taxonomy" id="36656"/>
    <lineage>
        <taxon>Eukaryota</taxon>
        <taxon>Fungi</taxon>
        <taxon>Dikarya</taxon>
        <taxon>Ascomycota</taxon>
        <taxon>Pezizomycotina</taxon>
        <taxon>Eurotiomycetes</taxon>
        <taxon>Eurotiomycetidae</taxon>
        <taxon>Eurotiales</taxon>
        <taxon>Aspergillaceae</taxon>
        <taxon>Penicillium</taxon>
    </lineage>
</organism>
<evidence type="ECO:0000313" key="4">
    <source>
        <dbReference type="Proteomes" id="UP000701341"/>
    </source>
</evidence>
<name>A0A9P5GW41_PENCR</name>
<comment type="caution">
    <text evidence="3">The sequence shown here is derived from an EMBL/GenBank/DDBJ whole genome shotgun (WGS) entry which is preliminary data.</text>
</comment>
<evidence type="ECO:0000256" key="2">
    <source>
        <dbReference type="SAM" id="Phobius"/>
    </source>
</evidence>
<evidence type="ECO:0000256" key="1">
    <source>
        <dbReference type="SAM" id="MobiDB-lite"/>
    </source>
</evidence>
<keyword evidence="2" id="KW-1133">Transmembrane helix</keyword>
<protein>
    <submittedName>
        <fullName evidence="3">Uncharacterized protein</fullName>
    </submittedName>
</protein>
<accession>A0A9P5GW41</accession>